<keyword evidence="1" id="KW-1133">Transmembrane helix</keyword>
<keyword evidence="1" id="KW-0472">Membrane</keyword>
<name>A0A9Q3CUS5_9BASI</name>
<keyword evidence="3" id="KW-1185">Reference proteome</keyword>
<keyword evidence="1" id="KW-0812">Transmembrane</keyword>
<comment type="caution">
    <text evidence="2">The sequence shown here is derived from an EMBL/GenBank/DDBJ whole genome shotgun (WGS) entry which is preliminary data.</text>
</comment>
<evidence type="ECO:0000313" key="2">
    <source>
        <dbReference type="EMBL" id="MBW0489915.1"/>
    </source>
</evidence>
<accession>A0A9Q3CUS5</accession>
<evidence type="ECO:0008006" key="4">
    <source>
        <dbReference type="Google" id="ProtNLM"/>
    </source>
</evidence>
<evidence type="ECO:0000313" key="3">
    <source>
        <dbReference type="Proteomes" id="UP000765509"/>
    </source>
</evidence>
<dbReference type="AlphaFoldDB" id="A0A9Q3CUS5"/>
<sequence length="104" mass="11847">MVSITYSLTLTISTIASFYHQTVFQPFIFKHIQNTPIQFVVTFLLLLLILLHNSRCYTFSRSHSYPSTSMSPNILVSNSPCDPDPIEHDLKAEVVGKLAEMRQD</sequence>
<gene>
    <name evidence="2" type="ORF">O181_029630</name>
</gene>
<organism evidence="2 3">
    <name type="scientific">Austropuccinia psidii MF-1</name>
    <dbReference type="NCBI Taxonomy" id="1389203"/>
    <lineage>
        <taxon>Eukaryota</taxon>
        <taxon>Fungi</taxon>
        <taxon>Dikarya</taxon>
        <taxon>Basidiomycota</taxon>
        <taxon>Pucciniomycotina</taxon>
        <taxon>Pucciniomycetes</taxon>
        <taxon>Pucciniales</taxon>
        <taxon>Sphaerophragmiaceae</taxon>
        <taxon>Austropuccinia</taxon>
    </lineage>
</organism>
<reference evidence="2" key="1">
    <citation type="submission" date="2021-03" db="EMBL/GenBank/DDBJ databases">
        <title>Draft genome sequence of rust myrtle Austropuccinia psidii MF-1, a brazilian biotype.</title>
        <authorList>
            <person name="Quecine M.C."/>
            <person name="Pachon D.M.R."/>
            <person name="Bonatelli M.L."/>
            <person name="Correr F.H."/>
            <person name="Franceschini L.M."/>
            <person name="Leite T.F."/>
            <person name="Margarido G.R.A."/>
            <person name="Almeida C.A."/>
            <person name="Ferrarezi J.A."/>
            <person name="Labate C.A."/>
        </authorList>
    </citation>
    <scope>NUCLEOTIDE SEQUENCE</scope>
    <source>
        <strain evidence="2">MF-1</strain>
    </source>
</reference>
<proteinExistence type="predicted"/>
<dbReference type="EMBL" id="AVOT02010319">
    <property type="protein sequence ID" value="MBW0489915.1"/>
    <property type="molecule type" value="Genomic_DNA"/>
</dbReference>
<evidence type="ECO:0000256" key="1">
    <source>
        <dbReference type="SAM" id="Phobius"/>
    </source>
</evidence>
<protein>
    <recommendedName>
        <fullName evidence="4">Transmembrane protein</fullName>
    </recommendedName>
</protein>
<dbReference type="Proteomes" id="UP000765509">
    <property type="component" value="Unassembled WGS sequence"/>
</dbReference>
<feature type="transmembrane region" description="Helical" evidence="1">
    <location>
        <begin position="35"/>
        <end position="51"/>
    </location>
</feature>